<dbReference type="GO" id="GO:0005783">
    <property type="term" value="C:endoplasmic reticulum"/>
    <property type="evidence" value="ECO:0007669"/>
    <property type="project" value="TreeGrafter"/>
</dbReference>
<comment type="caution">
    <text evidence="9">The sequence shown here is derived from an EMBL/GenBank/DDBJ whole genome shotgun (WGS) entry which is preliminary data.</text>
</comment>
<dbReference type="Gene3D" id="3.10.50.40">
    <property type="match status" value="1"/>
</dbReference>
<feature type="signal peptide" evidence="7">
    <location>
        <begin position="1"/>
        <end position="22"/>
    </location>
</feature>
<keyword evidence="10" id="KW-1185">Reference proteome</keyword>
<evidence type="ECO:0000256" key="3">
    <source>
        <dbReference type="ARBA" id="ARBA00023110"/>
    </source>
</evidence>
<keyword evidence="7" id="KW-0732">Signal</keyword>
<dbReference type="FunFam" id="3.10.50.40:FF:000006">
    <property type="entry name" value="Peptidyl-prolyl cis-trans isomerase"/>
    <property type="match status" value="1"/>
</dbReference>
<proteinExistence type="inferred from homology"/>
<comment type="similarity">
    <text evidence="5">Belongs to the FKBP-type PPIase family. FKBP2 subfamily.</text>
</comment>
<keyword evidence="3 6" id="KW-0697">Rotamase</keyword>
<dbReference type="InterPro" id="IPR046357">
    <property type="entry name" value="PPIase_dom_sf"/>
</dbReference>
<dbReference type="AlphaFoldDB" id="A0A9P6WGK1"/>
<dbReference type="SUPFAM" id="SSF54534">
    <property type="entry name" value="FKBP-like"/>
    <property type="match status" value="1"/>
</dbReference>
<reference evidence="9" key="1">
    <citation type="submission" date="2020-11" db="EMBL/GenBank/DDBJ databases">
        <title>Kefir isolates.</title>
        <authorList>
            <person name="Marcisauskas S."/>
            <person name="Kim Y."/>
            <person name="Blasche S."/>
        </authorList>
    </citation>
    <scope>NUCLEOTIDE SEQUENCE</scope>
    <source>
        <strain evidence="9">Olga-1</strain>
    </source>
</reference>
<evidence type="ECO:0000313" key="10">
    <source>
        <dbReference type="Proteomes" id="UP000697127"/>
    </source>
</evidence>
<dbReference type="PROSITE" id="PS50059">
    <property type="entry name" value="FKBP_PPIASE"/>
    <property type="match status" value="1"/>
</dbReference>
<evidence type="ECO:0000259" key="8">
    <source>
        <dbReference type="PROSITE" id="PS50059"/>
    </source>
</evidence>
<evidence type="ECO:0000256" key="5">
    <source>
        <dbReference type="ARBA" id="ARBA00024206"/>
    </source>
</evidence>
<dbReference type="EC" id="5.2.1.8" evidence="2 6"/>
<comment type="catalytic activity">
    <reaction evidence="1 6">
        <text>[protein]-peptidylproline (omega=180) = [protein]-peptidylproline (omega=0)</text>
        <dbReference type="Rhea" id="RHEA:16237"/>
        <dbReference type="Rhea" id="RHEA-COMP:10747"/>
        <dbReference type="Rhea" id="RHEA-COMP:10748"/>
        <dbReference type="ChEBI" id="CHEBI:83833"/>
        <dbReference type="ChEBI" id="CHEBI:83834"/>
        <dbReference type="EC" id="5.2.1.8"/>
    </reaction>
</comment>
<evidence type="ECO:0000256" key="4">
    <source>
        <dbReference type="ARBA" id="ARBA00023235"/>
    </source>
</evidence>
<dbReference type="PANTHER" id="PTHR45779:SF7">
    <property type="entry name" value="PEPTIDYLPROLYL ISOMERASE"/>
    <property type="match status" value="1"/>
</dbReference>
<gene>
    <name evidence="9" type="primary">FPR2</name>
    <name evidence="9" type="ORF">C6P40_003354</name>
</gene>
<feature type="domain" description="PPIase FKBP-type" evidence="8">
    <location>
        <begin position="46"/>
        <end position="134"/>
    </location>
</feature>
<dbReference type="PANTHER" id="PTHR45779">
    <property type="entry name" value="PEPTIDYLPROLYL ISOMERASE"/>
    <property type="match status" value="1"/>
</dbReference>
<dbReference type="EMBL" id="PUHW01000376">
    <property type="protein sequence ID" value="KAG0686799.1"/>
    <property type="molecule type" value="Genomic_DNA"/>
</dbReference>
<dbReference type="InterPro" id="IPR044609">
    <property type="entry name" value="FKBP2/11"/>
</dbReference>
<sequence>MKIGSLITTIVSLCTIVQNVEATTNNEELQIIVKKEVECNFPSKIGDKISVHYTGKLSDGTVFDSSLARHKPIQFTLGKGQVIKGWDEGLMEMCIGEKRKLIIPSNLAYGSRGAGGVIPPDATLIFETELVDIVKDEL</sequence>
<evidence type="ECO:0000313" key="9">
    <source>
        <dbReference type="EMBL" id="KAG0686799.1"/>
    </source>
</evidence>
<organism evidence="9 10">
    <name type="scientific">Pichia californica</name>
    <dbReference type="NCBI Taxonomy" id="460514"/>
    <lineage>
        <taxon>Eukaryota</taxon>
        <taxon>Fungi</taxon>
        <taxon>Dikarya</taxon>
        <taxon>Ascomycota</taxon>
        <taxon>Saccharomycotina</taxon>
        <taxon>Pichiomycetes</taxon>
        <taxon>Pichiales</taxon>
        <taxon>Pichiaceae</taxon>
        <taxon>Pichia</taxon>
    </lineage>
</organism>
<keyword evidence="4 6" id="KW-0413">Isomerase</keyword>
<accession>A0A9P6WGK1</accession>
<dbReference type="Proteomes" id="UP000697127">
    <property type="component" value="Unassembled WGS sequence"/>
</dbReference>
<evidence type="ECO:0000256" key="7">
    <source>
        <dbReference type="SAM" id="SignalP"/>
    </source>
</evidence>
<evidence type="ECO:0000256" key="6">
    <source>
        <dbReference type="PROSITE-ProRule" id="PRU00277"/>
    </source>
</evidence>
<dbReference type="InterPro" id="IPR001179">
    <property type="entry name" value="PPIase_FKBP_dom"/>
</dbReference>
<dbReference type="GO" id="GO:0003755">
    <property type="term" value="F:peptidyl-prolyl cis-trans isomerase activity"/>
    <property type="evidence" value="ECO:0007669"/>
    <property type="project" value="UniProtKB-KW"/>
</dbReference>
<feature type="chain" id="PRO_5040176453" description="peptidylprolyl isomerase" evidence="7">
    <location>
        <begin position="23"/>
        <end position="138"/>
    </location>
</feature>
<dbReference type="OrthoDB" id="1902587at2759"/>
<dbReference type="Pfam" id="PF00254">
    <property type="entry name" value="FKBP_C"/>
    <property type="match status" value="1"/>
</dbReference>
<protein>
    <recommendedName>
        <fullName evidence="2 6">peptidylprolyl isomerase</fullName>
        <ecNumber evidence="2 6">5.2.1.8</ecNumber>
    </recommendedName>
</protein>
<evidence type="ECO:0000256" key="2">
    <source>
        <dbReference type="ARBA" id="ARBA00013194"/>
    </source>
</evidence>
<name>A0A9P6WGK1_9ASCO</name>
<evidence type="ECO:0000256" key="1">
    <source>
        <dbReference type="ARBA" id="ARBA00000971"/>
    </source>
</evidence>